<reference evidence="2 3" key="1">
    <citation type="journal article" date="2016" name="Mol. Biol. Evol.">
        <title>Comparative Genomics of Early-Diverging Mushroom-Forming Fungi Provides Insights into the Origins of Lignocellulose Decay Capabilities.</title>
        <authorList>
            <person name="Nagy L.G."/>
            <person name="Riley R."/>
            <person name="Tritt A."/>
            <person name="Adam C."/>
            <person name="Daum C."/>
            <person name="Floudas D."/>
            <person name="Sun H."/>
            <person name="Yadav J.S."/>
            <person name="Pangilinan J."/>
            <person name="Larsson K.H."/>
            <person name="Matsuura K."/>
            <person name="Barry K."/>
            <person name="Labutti K."/>
            <person name="Kuo R."/>
            <person name="Ohm R.A."/>
            <person name="Bhattacharya S.S."/>
            <person name="Shirouzu T."/>
            <person name="Yoshinaga Y."/>
            <person name="Martin F.M."/>
            <person name="Grigoriev I.V."/>
            <person name="Hibbett D.S."/>
        </authorList>
    </citation>
    <scope>NUCLEOTIDE SEQUENCE [LARGE SCALE GENOMIC DNA]</scope>
    <source>
        <strain evidence="2 3">L-15889</strain>
    </source>
</reference>
<evidence type="ECO:0000313" key="2">
    <source>
        <dbReference type="EMBL" id="KZT69240.1"/>
    </source>
</evidence>
<feature type="compositionally biased region" description="Basic and acidic residues" evidence="1">
    <location>
        <begin position="85"/>
        <end position="96"/>
    </location>
</feature>
<evidence type="ECO:0000313" key="3">
    <source>
        <dbReference type="Proteomes" id="UP000076727"/>
    </source>
</evidence>
<feature type="region of interest" description="Disordered" evidence="1">
    <location>
        <begin position="1"/>
        <end position="52"/>
    </location>
</feature>
<sequence length="340" mass="37255">MAESLPTAAEPAQDLGGQERTLIHGSPVGQAALDSSQAPRSRSSSVSSGMSYDEIRDLSGSSYATTLTSVYSWESKYLSPSPADTRFRTSSVRDEPEGGDNAEPSEDPKPNLFHFHSARFTRPLAPSSFPNSHLPHISHRSSGSPAFFTTNAEMTHPGSALHHQWQTSSSHAIPPEFAALQEQHRISLPAAVVLCRNSSLWTFDLPLKYGCIFLGYFNITWMDLSHIDSDSVQCRMRLEWTPGGDSADPTIEPPLTPWWVEPDGSSTNGVDSEIVLHPYSFLPLHILAVSAFSKRDREIGVSEATSVDGWHCQQCGKLNVQRNLRLQRCSDCAVSASYPA</sequence>
<accession>A0A165QBC9</accession>
<evidence type="ECO:0000256" key="1">
    <source>
        <dbReference type="SAM" id="MobiDB-lite"/>
    </source>
</evidence>
<dbReference type="AlphaFoldDB" id="A0A165QBC9"/>
<dbReference type="EMBL" id="KV429059">
    <property type="protein sequence ID" value="KZT69240.1"/>
    <property type="molecule type" value="Genomic_DNA"/>
</dbReference>
<dbReference type="OrthoDB" id="2678679at2759"/>
<keyword evidence="3" id="KW-1185">Reference proteome</keyword>
<organism evidence="2 3">
    <name type="scientific">Daedalea quercina L-15889</name>
    <dbReference type="NCBI Taxonomy" id="1314783"/>
    <lineage>
        <taxon>Eukaryota</taxon>
        <taxon>Fungi</taxon>
        <taxon>Dikarya</taxon>
        <taxon>Basidiomycota</taxon>
        <taxon>Agaricomycotina</taxon>
        <taxon>Agaricomycetes</taxon>
        <taxon>Polyporales</taxon>
        <taxon>Fomitopsis</taxon>
    </lineage>
</organism>
<gene>
    <name evidence="2" type="ORF">DAEQUDRAFT_269309</name>
</gene>
<dbReference type="Proteomes" id="UP000076727">
    <property type="component" value="Unassembled WGS sequence"/>
</dbReference>
<protein>
    <submittedName>
        <fullName evidence="2">Uncharacterized protein</fullName>
    </submittedName>
</protein>
<proteinExistence type="predicted"/>
<name>A0A165QBC9_9APHY</name>
<feature type="compositionally biased region" description="Low complexity" evidence="1">
    <location>
        <begin position="35"/>
        <end position="51"/>
    </location>
</feature>
<feature type="region of interest" description="Disordered" evidence="1">
    <location>
        <begin position="78"/>
        <end position="113"/>
    </location>
</feature>